<dbReference type="EMBL" id="JBIAXI010000024">
    <property type="protein sequence ID" value="MFF4777505.1"/>
    <property type="molecule type" value="Genomic_DNA"/>
</dbReference>
<protein>
    <recommendedName>
        <fullName evidence="3">RNA polymerase subunit sigma-70</fullName>
    </recommendedName>
</protein>
<comment type="caution">
    <text evidence="1">The sequence shown here is derived from an EMBL/GenBank/DDBJ whole genome shotgun (WGS) entry which is preliminary data.</text>
</comment>
<keyword evidence="2" id="KW-1185">Reference proteome</keyword>
<proteinExistence type="predicted"/>
<evidence type="ECO:0008006" key="3">
    <source>
        <dbReference type="Google" id="ProtNLM"/>
    </source>
</evidence>
<dbReference type="RefSeq" id="WP_387345952.1">
    <property type="nucleotide sequence ID" value="NZ_JBIAXI010000024.1"/>
</dbReference>
<name>A0ABW6VE46_MICFU</name>
<evidence type="ECO:0000313" key="1">
    <source>
        <dbReference type="EMBL" id="MFF4777505.1"/>
    </source>
</evidence>
<evidence type="ECO:0000313" key="2">
    <source>
        <dbReference type="Proteomes" id="UP001602119"/>
    </source>
</evidence>
<accession>A0ABW6VE46</accession>
<gene>
    <name evidence="1" type="ORF">ACFY05_32080</name>
</gene>
<reference evidence="1 2" key="1">
    <citation type="submission" date="2024-10" db="EMBL/GenBank/DDBJ databases">
        <title>The Natural Products Discovery Center: Release of the First 8490 Sequenced Strains for Exploring Actinobacteria Biosynthetic Diversity.</title>
        <authorList>
            <person name="Kalkreuter E."/>
            <person name="Kautsar S.A."/>
            <person name="Yang D."/>
            <person name="Bader C.D."/>
            <person name="Teijaro C.N."/>
            <person name="Fluegel L."/>
            <person name="Davis C.M."/>
            <person name="Simpson J.R."/>
            <person name="Lauterbach L."/>
            <person name="Steele A.D."/>
            <person name="Gui C."/>
            <person name="Meng S."/>
            <person name="Li G."/>
            <person name="Viehrig K."/>
            <person name="Ye F."/>
            <person name="Su P."/>
            <person name="Kiefer A.F."/>
            <person name="Nichols A."/>
            <person name="Cepeda A.J."/>
            <person name="Yan W."/>
            <person name="Fan B."/>
            <person name="Jiang Y."/>
            <person name="Adhikari A."/>
            <person name="Zheng C.-J."/>
            <person name="Schuster L."/>
            <person name="Cowan T.M."/>
            <person name="Smanski M.J."/>
            <person name="Chevrette M.G."/>
            <person name="De Carvalho L.P.S."/>
            <person name="Shen B."/>
        </authorList>
    </citation>
    <scope>NUCLEOTIDE SEQUENCE [LARGE SCALE GENOMIC DNA]</scope>
    <source>
        <strain evidence="1 2">NPDC001281</strain>
    </source>
</reference>
<dbReference type="Proteomes" id="UP001602119">
    <property type="component" value="Unassembled WGS sequence"/>
</dbReference>
<sequence>MAYVAAQDADGLAESLDPCKTLDVLAQRYRTLAVLHARIVNGASWAQVAGRLGIEASTARALYEEPEKRWRQGDPRPWAVQAARLALAAARADLPPADLDINPGNAADLAAELERFVAVYPFEAPE</sequence>
<organism evidence="1 2">
    <name type="scientific">Microtetraspora fusca</name>
    <dbReference type="NCBI Taxonomy" id="1997"/>
    <lineage>
        <taxon>Bacteria</taxon>
        <taxon>Bacillati</taxon>
        <taxon>Actinomycetota</taxon>
        <taxon>Actinomycetes</taxon>
        <taxon>Streptosporangiales</taxon>
        <taxon>Streptosporangiaceae</taxon>
        <taxon>Microtetraspora</taxon>
    </lineage>
</organism>